<dbReference type="RefSeq" id="WP_274492557.1">
    <property type="nucleotide sequence ID" value="NZ_CP118166.1"/>
</dbReference>
<dbReference type="AlphaFoldDB" id="A0AAE9ZAL9"/>
<sequence length="296" mass="32931">MKSTLASMTGFARADGAHDRWRWNWEVRTVNARGLEWRCRVPSGYEGLDPSLRKALKNKITRGSFNASLTISSSTDAPQYRINEAMLANVLGMIEKLRSDGAYAQPQPEGVLAIRGVVEPMDEALEEKERNDLFADILASFEKAVDDLVNVRRKEGEALAGVLASQLDQIEDFTGKAAALAASTPDAIKSRIEAQLTELLSEGKIPEDRLAQEAALLAVKADIREELDRLASHVEMARSLLQKNAPVGRELDFLTQEFNREANTLCSKAQDMELKRIGLDLKRVIDQLREQVQNVE</sequence>
<dbReference type="EMBL" id="CP118166">
    <property type="protein sequence ID" value="WDI30743.1"/>
    <property type="molecule type" value="Genomic_DNA"/>
</dbReference>
<dbReference type="PANTHER" id="PTHR30636:SF3">
    <property type="entry name" value="UPF0701 PROTEIN YICC"/>
    <property type="match status" value="1"/>
</dbReference>
<dbReference type="KEGG" id="hfl:PUV54_12345"/>
<accession>A0AAE9ZAL9</accession>
<organism evidence="8 9">
    <name type="scientific">Hyphococcus flavus</name>
    <dbReference type="NCBI Taxonomy" id="1866326"/>
    <lineage>
        <taxon>Bacteria</taxon>
        <taxon>Pseudomonadati</taxon>
        <taxon>Pseudomonadota</taxon>
        <taxon>Alphaproteobacteria</taxon>
        <taxon>Parvularculales</taxon>
        <taxon>Parvularculaceae</taxon>
        <taxon>Hyphococcus</taxon>
    </lineage>
</organism>
<evidence type="ECO:0000256" key="4">
    <source>
        <dbReference type="ARBA" id="ARBA00022801"/>
    </source>
</evidence>
<feature type="domain" description="Endoribonuclease YicC-like N-terminal" evidence="6">
    <location>
        <begin position="6"/>
        <end position="160"/>
    </location>
</feature>
<dbReference type="InterPro" id="IPR013551">
    <property type="entry name" value="YicC-like_C"/>
</dbReference>
<comment type="similarity">
    <text evidence="5">Belongs to the YicC/YloC family.</text>
</comment>
<protein>
    <submittedName>
        <fullName evidence="8">YicC family protein</fullName>
    </submittedName>
</protein>
<gene>
    <name evidence="8" type="ORF">PUV54_12345</name>
</gene>
<evidence type="ECO:0000259" key="6">
    <source>
        <dbReference type="Pfam" id="PF03755"/>
    </source>
</evidence>
<dbReference type="NCBIfam" id="TIGR00255">
    <property type="entry name" value="YicC/YloC family endoribonuclease"/>
    <property type="match status" value="1"/>
</dbReference>
<evidence type="ECO:0000256" key="3">
    <source>
        <dbReference type="ARBA" id="ARBA00022759"/>
    </source>
</evidence>
<evidence type="ECO:0000256" key="2">
    <source>
        <dbReference type="ARBA" id="ARBA00022722"/>
    </source>
</evidence>
<reference evidence="8" key="1">
    <citation type="submission" date="2023-02" db="EMBL/GenBank/DDBJ databases">
        <title>Genome sequence of Hyphococcus flavus.</title>
        <authorList>
            <person name="Rong J.-C."/>
            <person name="Zhao Q."/>
            <person name="Yi M."/>
            <person name="Wu J.-Y."/>
        </authorList>
    </citation>
    <scope>NUCLEOTIDE SEQUENCE</scope>
    <source>
        <strain evidence="8">MCCC 1K03223</strain>
    </source>
</reference>
<dbReference type="Pfam" id="PF03755">
    <property type="entry name" value="YicC-like_N"/>
    <property type="match status" value="1"/>
</dbReference>
<keyword evidence="4" id="KW-0378">Hydrolase</keyword>
<dbReference type="GO" id="GO:0016787">
    <property type="term" value="F:hydrolase activity"/>
    <property type="evidence" value="ECO:0007669"/>
    <property type="project" value="UniProtKB-KW"/>
</dbReference>
<dbReference type="InterPro" id="IPR013527">
    <property type="entry name" value="YicC-like_N"/>
</dbReference>
<evidence type="ECO:0000259" key="7">
    <source>
        <dbReference type="Pfam" id="PF08340"/>
    </source>
</evidence>
<evidence type="ECO:0000256" key="1">
    <source>
        <dbReference type="ARBA" id="ARBA00001968"/>
    </source>
</evidence>
<keyword evidence="9" id="KW-1185">Reference proteome</keyword>
<dbReference type="InterPro" id="IPR005229">
    <property type="entry name" value="YicC/YloC-like"/>
</dbReference>
<dbReference type="GO" id="GO:0004521">
    <property type="term" value="F:RNA endonuclease activity"/>
    <property type="evidence" value="ECO:0007669"/>
    <property type="project" value="InterPro"/>
</dbReference>
<feature type="domain" description="Endoribonuclease YicC-like C-terminal" evidence="7">
    <location>
        <begin position="181"/>
        <end position="296"/>
    </location>
</feature>
<keyword evidence="2" id="KW-0540">Nuclease</keyword>
<evidence type="ECO:0000313" key="8">
    <source>
        <dbReference type="EMBL" id="WDI30743.1"/>
    </source>
</evidence>
<comment type="cofactor">
    <cofactor evidence="1">
        <name>a divalent metal cation</name>
        <dbReference type="ChEBI" id="CHEBI:60240"/>
    </cofactor>
</comment>
<keyword evidence="3" id="KW-0255">Endonuclease</keyword>
<dbReference type="Proteomes" id="UP001214043">
    <property type="component" value="Chromosome"/>
</dbReference>
<dbReference type="PANTHER" id="PTHR30636">
    <property type="entry name" value="UPF0701 PROTEIN YICC"/>
    <property type="match status" value="1"/>
</dbReference>
<dbReference type="Pfam" id="PF08340">
    <property type="entry name" value="YicC-like_C"/>
    <property type="match status" value="1"/>
</dbReference>
<evidence type="ECO:0000313" key="9">
    <source>
        <dbReference type="Proteomes" id="UP001214043"/>
    </source>
</evidence>
<proteinExistence type="inferred from homology"/>
<name>A0AAE9ZAL9_9PROT</name>
<evidence type="ECO:0000256" key="5">
    <source>
        <dbReference type="ARBA" id="ARBA00035648"/>
    </source>
</evidence>